<sequence>LQIFILQAFPRPAPADDVEKAMKSKGLEMMPYMPVSSVGYLTTRTGGLPLSLDSRREGIEADAKPMKERVRKLAETCTKCVVFEIDSVFLNEAGNFTV</sequence>
<protein>
    <submittedName>
        <fullName evidence="1">Uncharacterized protein</fullName>
    </submittedName>
</protein>
<reference evidence="1" key="1">
    <citation type="submission" date="2023-10" db="EMBL/GenBank/DDBJ databases">
        <title>Genome assembly of Pristionchus species.</title>
        <authorList>
            <person name="Yoshida K."/>
            <person name="Sommer R.J."/>
        </authorList>
    </citation>
    <scope>NUCLEOTIDE SEQUENCE</scope>
    <source>
        <strain evidence="1">RS0144</strain>
    </source>
</reference>
<organism evidence="1 2">
    <name type="scientific">Pristionchus entomophagus</name>
    <dbReference type="NCBI Taxonomy" id="358040"/>
    <lineage>
        <taxon>Eukaryota</taxon>
        <taxon>Metazoa</taxon>
        <taxon>Ecdysozoa</taxon>
        <taxon>Nematoda</taxon>
        <taxon>Chromadorea</taxon>
        <taxon>Rhabditida</taxon>
        <taxon>Rhabditina</taxon>
        <taxon>Diplogasteromorpha</taxon>
        <taxon>Diplogasteroidea</taxon>
        <taxon>Neodiplogasteridae</taxon>
        <taxon>Pristionchus</taxon>
    </lineage>
</organism>
<accession>A0AAV5TBA5</accession>
<dbReference type="AlphaFoldDB" id="A0AAV5TBA5"/>
<dbReference type="EMBL" id="BTSX01000004">
    <property type="protein sequence ID" value="GMS92840.1"/>
    <property type="molecule type" value="Genomic_DNA"/>
</dbReference>
<evidence type="ECO:0000313" key="1">
    <source>
        <dbReference type="EMBL" id="GMS92840.1"/>
    </source>
</evidence>
<keyword evidence="2" id="KW-1185">Reference proteome</keyword>
<comment type="caution">
    <text evidence="1">The sequence shown here is derived from an EMBL/GenBank/DDBJ whole genome shotgun (WGS) entry which is preliminary data.</text>
</comment>
<name>A0AAV5TBA5_9BILA</name>
<dbReference type="Proteomes" id="UP001432027">
    <property type="component" value="Unassembled WGS sequence"/>
</dbReference>
<gene>
    <name evidence="1" type="ORF">PENTCL1PPCAC_15015</name>
</gene>
<feature type="non-terminal residue" evidence="1">
    <location>
        <position position="98"/>
    </location>
</feature>
<evidence type="ECO:0000313" key="2">
    <source>
        <dbReference type="Proteomes" id="UP001432027"/>
    </source>
</evidence>
<proteinExistence type="predicted"/>
<feature type="non-terminal residue" evidence="1">
    <location>
        <position position="1"/>
    </location>
</feature>